<evidence type="ECO:0000259" key="3">
    <source>
        <dbReference type="PROSITE" id="PS50943"/>
    </source>
</evidence>
<feature type="transmembrane region" description="Helical" evidence="2">
    <location>
        <begin position="172"/>
        <end position="194"/>
    </location>
</feature>
<dbReference type="GO" id="GO:0003677">
    <property type="term" value="F:DNA binding"/>
    <property type="evidence" value="ECO:0007669"/>
    <property type="project" value="UniProtKB-KW"/>
</dbReference>
<dbReference type="Proteomes" id="UP000224563">
    <property type="component" value="Unassembled WGS sequence"/>
</dbReference>
<dbReference type="EMBL" id="PDYG01000004">
    <property type="protein sequence ID" value="PHU38635.1"/>
    <property type="molecule type" value="Genomic_DNA"/>
</dbReference>
<dbReference type="PROSITE" id="PS50943">
    <property type="entry name" value="HTH_CROC1"/>
    <property type="match status" value="1"/>
</dbReference>
<dbReference type="SUPFAM" id="SSF47413">
    <property type="entry name" value="lambda repressor-like DNA-binding domains"/>
    <property type="match status" value="1"/>
</dbReference>
<keyword evidence="2" id="KW-1133">Transmembrane helix</keyword>
<feature type="transmembrane region" description="Helical" evidence="2">
    <location>
        <begin position="234"/>
        <end position="254"/>
    </location>
</feature>
<evidence type="ECO:0000256" key="1">
    <source>
        <dbReference type="ARBA" id="ARBA00023125"/>
    </source>
</evidence>
<dbReference type="Pfam" id="PF01381">
    <property type="entry name" value="HTH_3"/>
    <property type="match status" value="1"/>
</dbReference>
<reference evidence="4 5" key="2">
    <citation type="submission" date="2017-10" db="EMBL/GenBank/DDBJ databases">
        <authorList>
            <person name="Banno H."/>
            <person name="Chua N.-H."/>
        </authorList>
    </citation>
    <scope>NUCLEOTIDE SEQUENCE [LARGE SCALE GENOMIC DNA]</scope>
    <source>
        <strain evidence="4 5">JK623</strain>
    </source>
</reference>
<dbReference type="AlphaFoldDB" id="A0A2G3E664"/>
<evidence type="ECO:0000256" key="2">
    <source>
        <dbReference type="SAM" id="Phobius"/>
    </source>
</evidence>
<reference evidence="4 5" key="1">
    <citation type="submission" date="2017-10" db="EMBL/GenBank/DDBJ databases">
        <title>Resolving the taxonomy of Roseburia spp., Eubacterium rectale and Agathobacter spp. through phylogenomic analysis.</title>
        <authorList>
            <person name="Sheridan P.O."/>
            <person name="Walker A.W."/>
            <person name="Duncan S.H."/>
            <person name="Scott K.P."/>
            <person name="Toole P.W.O."/>
            <person name="Luis P."/>
            <person name="Flint H.J."/>
        </authorList>
    </citation>
    <scope>NUCLEOTIDE SEQUENCE [LARGE SCALE GENOMIC DNA]</scope>
    <source>
        <strain evidence="4 5">JK623</strain>
    </source>
</reference>
<dbReference type="InterPro" id="IPR001387">
    <property type="entry name" value="Cro/C1-type_HTH"/>
</dbReference>
<evidence type="ECO:0000313" key="5">
    <source>
        <dbReference type="Proteomes" id="UP000224563"/>
    </source>
</evidence>
<comment type="caution">
    <text evidence="4">The sequence shown here is derived from an EMBL/GenBank/DDBJ whole genome shotgun (WGS) entry which is preliminary data.</text>
</comment>
<accession>A0A2G3E664</accession>
<dbReference type="RefSeq" id="WP_099385359.1">
    <property type="nucleotide sequence ID" value="NZ_JANSWH010000068.1"/>
</dbReference>
<dbReference type="PANTHER" id="PTHR46558">
    <property type="entry name" value="TRACRIPTIONAL REGULATORY PROTEIN-RELATED-RELATED"/>
    <property type="match status" value="1"/>
</dbReference>
<keyword evidence="1" id="KW-0238">DNA-binding</keyword>
<dbReference type="Gene3D" id="1.10.260.40">
    <property type="entry name" value="lambda repressor-like DNA-binding domains"/>
    <property type="match status" value="1"/>
</dbReference>
<name>A0A2G3E664_9FIRM</name>
<feature type="transmembrane region" description="Helical" evidence="2">
    <location>
        <begin position="274"/>
        <end position="292"/>
    </location>
</feature>
<keyword evidence="2" id="KW-0472">Membrane</keyword>
<feature type="transmembrane region" description="Helical" evidence="2">
    <location>
        <begin position="206"/>
        <end position="227"/>
    </location>
</feature>
<organism evidence="4 5">
    <name type="scientific">Agathobacter ruminis</name>
    <dbReference type="NCBI Taxonomy" id="1712665"/>
    <lineage>
        <taxon>Bacteria</taxon>
        <taxon>Bacillati</taxon>
        <taxon>Bacillota</taxon>
        <taxon>Clostridia</taxon>
        <taxon>Lachnospirales</taxon>
        <taxon>Lachnospiraceae</taxon>
        <taxon>Agathobacter</taxon>
    </lineage>
</organism>
<protein>
    <recommendedName>
        <fullName evidence="3">HTH cro/C1-type domain-containing protein</fullName>
    </recommendedName>
</protein>
<dbReference type="InterPro" id="IPR010982">
    <property type="entry name" value="Lambda_DNA-bd_dom_sf"/>
</dbReference>
<dbReference type="CDD" id="cd00093">
    <property type="entry name" value="HTH_XRE"/>
    <property type="match status" value="1"/>
</dbReference>
<feature type="domain" description="HTH cro/C1-type" evidence="3">
    <location>
        <begin position="10"/>
        <end position="64"/>
    </location>
</feature>
<keyword evidence="2" id="KW-0812">Transmembrane</keyword>
<feature type="transmembrane region" description="Helical" evidence="2">
    <location>
        <begin position="133"/>
        <end position="152"/>
    </location>
</feature>
<keyword evidence="5" id="KW-1185">Reference proteome</keyword>
<proteinExistence type="predicted"/>
<feature type="transmembrane region" description="Helical" evidence="2">
    <location>
        <begin position="99"/>
        <end position="121"/>
    </location>
</feature>
<dbReference type="SMART" id="SM00530">
    <property type="entry name" value="HTH_XRE"/>
    <property type="match status" value="1"/>
</dbReference>
<dbReference type="PANTHER" id="PTHR46558:SF11">
    <property type="entry name" value="HTH-TYPE TRANSCRIPTIONAL REGULATOR XRE"/>
    <property type="match status" value="1"/>
</dbReference>
<evidence type="ECO:0000313" key="4">
    <source>
        <dbReference type="EMBL" id="PHU38635.1"/>
    </source>
</evidence>
<gene>
    <name evidence="4" type="ORF">CSX02_01415</name>
</gene>
<sequence length="299" mass="33228">MDKKKTGQLIKEARKNKNYTQSDLGDMLGVTNKAISRWENGDSFPDIGVLEELANILDLKIQDLVTGEIQSDDKSYDEIAITEIVRFAKTQMCEKRRRIFGNLVFIAILVFAVISGIAGMGSSDLLYSDASRIVYYALLALSLGLIVCEGAYHGKEKLNKWSGASYRSLAALISFVWSVVMTIAVSILVTNGIIPFGMKMASVGPFIMTQLTIIFIINVLLMVFELFRWSKGAGLVHTGYIISIGTMYLCALFGDLLHRLSDIDGFYRNIVEKTIVVMLELVIAILASRILCRKKDISE</sequence>